<keyword evidence="2" id="KW-1185">Reference proteome</keyword>
<evidence type="ECO:0000313" key="1">
    <source>
        <dbReference type="EMBL" id="TSK20016.1"/>
    </source>
</evidence>
<comment type="caution">
    <text evidence="1">The sequence shown here is derived from an EMBL/GenBank/DDBJ whole genome shotgun (WGS) entry which is preliminary data.</text>
</comment>
<proteinExistence type="predicted"/>
<reference evidence="1 2" key="1">
    <citation type="journal article" date="2019" name="Genome Biol. Evol.">
        <title>Whole-Genome Sequencing of the Giant Devil Catfish, Bagarius yarrelli.</title>
        <authorList>
            <person name="Jiang W."/>
            <person name="Lv Y."/>
            <person name="Cheng L."/>
            <person name="Yang K."/>
            <person name="Chao B."/>
            <person name="Wang X."/>
            <person name="Li Y."/>
            <person name="Pan X."/>
            <person name="You X."/>
            <person name="Zhang Y."/>
            <person name="Yang J."/>
            <person name="Li J."/>
            <person name="Zhang X."/>
            <person name="Liu S."/>
            <person name="Sun C."/>
            <person name="Yang J."/>
            <person name="Shi Q."/>
        </authorList>
    </citation>
    <scope>NUCLEOTIDE SEQUENCE [LARGE SCALE GENOMIC DNA]</scope>
    <source>
        <strain evidence="1">JWS20170419001</strain>
        <tissue evidence="1">Muscle</tissue>
    </source>
</reference>
<evidence type="ECO:0000313" key="2">
    <source>
        <dbReference type="Proteomes" id="UP000319801"/>
    </source>
</evidence>
<gene>
    <name evidence="1" type="ORF">Baya_1564</name>
</gene>
<sequence>MFHQTAAVEGGPAGRMDLLFRKACHSPAMLSHSPPEGHVKFPFSSPYSEGYLSRASSIHFAPDDMPFTYRERHSKQK</sequence>
<dbReference type="EMBL" id="VCAZ01000005">
    <property type="protein sequence ID" value="TSK20016.1"/>
    <property type="molecule type" value="Genomic_DNA"/>
</dbReference>
<accession>A0A556TLJ4</accession>
<name>A0A556TLJ4_BAGYA</name>
<protein>
    <submittedName>
        <fullName evidence="1">Uncharacterized protein</fullName>
    </submittedName>
</protein>
<dbReference type="AlphaFoldDB" id="A0A556TLJ4"/>
<dbReference type="Proteomes" id="UP000319801">
    <property type="component" value="Unassembled WGS sequence"/>
</dbReference>
<organism evidence="1 2">
    <name type="scientific">Bagarius yarrelli</name>
    <name type="common">Goonch</name>
    <name type="synonym">Bagrus yarrelli</name>
    <dbReference type="NCBI Taxonomy" id="175774"/>
    <lineage>
        <taxon>Eukaryota</taxon>
        <taxon>Metazoa</taxon>
        <taxon>Chordata</taxon>
        <taxon>Craniata</taxon>
        <taxon>Vertebrata</taxon>
        <taxon>Euteleostomi</taxon>
        <taxon>Actinopterygii</taxon>
        <taxon>Neopterygii</taxon>
        <taxon>Teleostei</taxon>
        <taxon>Ostariophysi</taxon>
        <taxon>Siluriformes</taxon>
        <taxon>Sisoridae</taxon>
        <taxon>Sisorinae</taxon>
        <taxon>Bagarius</taxon>
    </lineage>
</organism>